<feature type="domain" description="RNA polymerase sigma-70 region 2" evidence="7">
    <location>
        <begin position="6"/>
        <end position="72"/>
    </location>
</feature>
<evidence type="ECO:0000256" key="2">
    <source>
        <dbReference type="ARBA" id="ARBA00023015"/>
    </source>
</evidence>
<proteinExistence type="inferred from homology"/>
<evidence type="ECO:0000259" key="7">
    <source>
        <dbReference type="Pfam" id="PF04542"/>
    </source>
</evidence>
<keyword evidence="10" id="KW-1185">Reference proteome</keyword>
<dbReference type="GO" id="GO:0006950">
    <property type="term" value="P:response to stress"/>
    <property type="evidence" value="ECO:0007669"/>
    <property type="project" value="UniProtKB-ARBA"/>
</dbReference>
<dbReference type="GO" id="GO:0003677">
    <property type="term" value="F:DNA binding"/>
    <property type="evidence" value="ECO:0007669"/>
    <property type="project" value="UniProtKB-KW"/>
</dbReference>
<dbReference type="InterPro" id="IPR007627">
    <property type="entry name" value="RNA_pol_sigma70_r2"/>
</dbReference>
<dbReference type="Proteomes" id="UP000031950">
    <property type="component" value="Unassembled WGS sequence"/>
</dbReference>
<dbReference type="NCBIfam" id="TIGR02950">
    <property type="entry name" value="SigM_subfam"/>
    <property type="match status" value="1"/>
</dbReference>
<keyword evidence="5 6" id="KW-0804">Transcription</keyword>
<comment type="caution">
    <text evidence="9">The sequence shown here is derived from an EMBL/GenBank/DDBJ whole genome shotgun (WGS) entry which is preliminary data.</text>
</comment>
<dbReference type="InterPro" id="IPR014296">
    <property type="entry name" value="RNA_pol_sigma-M_bacilli"/>
</dbReference>
<dbReference type="GO" id="GO:0006352">
    <property type="term" value="P:DNA-templated transcription initiation"/>
    <property type="evidence" value="ECO:0007669"/>
    <property type="project" value="InterPro"/>
</dbReference>
<dbReference type="EMBL" id="JXRQ01000015">
    <property type="protein sequence ID" value="KIL51536.1"/>
    <property type="molecule type" value="Genomic_DNA"/>
</dbReference>
<evidence type="ECO:0000256" key="6">
    <source>
        <dbReference type="RuleBase" id="RU000716"/>
    </source>
</evidence>
<dbReference type="SUPFAM" id="SSF88946">
    <property type="entry name" value="Sigma2 domain of RNA polymerase sigma factors"/>
    <property type="match status" value="1"/>
</dbReference>
<name>A0A0C2W4M8_9BACL</name>
<reference evidence="9 10" key="1">
    <citation type="submission" date="2015-01" db="EMBL/GenBank/DDBJ databases">
        <title>Genome sequence of Jeotgalibacillus alimentarius.</title>
        <authorList>
            <person name="Goh K.M."/>
            <person name="Chan K.-G."/>
            <person name="Yaakop A.S."/>
            <person name="Ee R."/>
            <person name="Gan H.M."/>
            <person name="Chan C.S."/>
        </authorList>
    </citation>
    <scope>NUCLEOTIDE SEQUENCE [LARGE SCALE GENOMIC DNA]</scope>
    <source>
        <strain evidence="9 10">YKJ-13</strain>
    </source>
</reference>
<protein>
    <recommendedName>
        <fullName evidence="6">RNA polymerase sigma factor</fullName>
    </recommendedName>
</protein>
<dbReference type="InterPro" id="IPR000838">
    <property type="entry name" value="RNA_pol_sigma70_ECF_CS"/>
</dbReference>
<accession>A0A0C2W4M8</accession>
<dbReference type="AlphaFoldDB" id="A0A0C2W4M8"/>
<dbReference type="InterPro" id="IPR013324">
    <property type="entry name" value="RNA_pol_sigma_r3/r4-like"/>
</dbReference>
<evidence type="ECO:0000313" key="10">
    <source>
        <dbReference type="Proteomes" id="UP000031950"/>
    </source>
</evidence>
<evidence type="ECO:0000256" key="3">
    <source>
        <dbReference type="ARBA" id="ARBA00023082"/>
    </source>
</evidence>
<dbReference type="RefSeq" id="WP_041121650.1">
    <property type="nucleotide sequence ID" value="NZ_JXRQ01000015.1"/>
</dbReference>
<dbReference type="STRING" id="135826.KP77_10480"/>
<dbReference type="Pfam" id="PF04542">
    <property type="entry name" value="Sigma70_r2"/>
    <property type="match status" value="1"/>
</dbReference>
<dbReference type="Pfam" id="PF08281">
    <property type="entry name" value="Sigma70_r4_2"/>
    <property type="match status" value="1"/>
</dbReference>
<sequence>MDVQEIYQQYVNDVYRYLLSLSKDRELAEDLTQETFIKVFGSFDYDPPRSIKAWLFKVAYHTFIDHLRRNKHTQSAPPEIINNMESEASAEESFVRKEETANLYQHLALLKKEQKQAIVLCDLKGYSLKEAALEMDIKVNTLKSYLFRGRGKLKMLIRKGRGHIE</sequence>
<dbReference type="PATRIC" id="fig|135826.4.peg.1043"/>
<dbReference type="NCBIfam" id="TIGR02937">
    <property type="entry name" value="sigma70-ECF"/>
    <property type="match status" value="1"/>
</dbReference>
<keyword evidence="3 6" id="KW-0731">Sigma factor</keyword>
<dbReference type="Gene3D" id="1.10.10.10">
    <property type="entry name" value="Winged helix-like DNA-binding domain superfamily/Winged helix DNA-binding domain"/>
    <property type="match status" value="1"/>
</dbReference>
<dbReference type="InterPro" id="IPR014284">
    <property type="entry name" value="RNA_pol_sigma-70_dom"/>
</dbReference>
<keyword evidence="2 6" id="KW-0805">Transcription regulation</keyword>
<organism evidence="9 10">
    <name type="scientific">Jeotgalibacillus alimentarius</name>
    <dbReference type="NCBI Taxonomy" id="135826"/>
    <lineage>
        <taxon>Bacteria</taxon>
        <taxon>Bacillati</taxon>
        <taxon>Bacillota</taxon>
        <taxon>Bacilli</taxon>
        <taxon>Bacillales</taxon>
        <taxon>Caryophanaceae</taxon>
        <taxon>Jeotgalibacillus</taxon>
    </lineage>
</organism>
<evidence type="ECO:0000313" key="9">
    <source>
        <dbReference type="EMBL" id="KIL51536.1"/>
    </source>
</evidence>
<dbReference type="InterPro" id="IPR039425">
    <property type="entry name" value="RNA_pol_sigma-70-like"/>
</dbReference>
<dbReference type="Gene3D" id="1.10.1740.10">
    <property type="match status" value="1"/>
</dbReference>
<keyword evidence="4 6" id="KW-0238">DNA-binding</keyword>
<dbReference type="PROSITE" id="PS01063">
    <property type="entry name" value="SIGMA70_ECF"/>
    <property type="match status" value="1"/>
</dbReference>
<evidence type="ECO:0000256" key="1">
    <source>
        <dbReference type="ARBA" id="ARBA00010641"/>
    </source>
</evidence>
<gene>
    <name evidence="9" type="ORF">KP77_10480</name>
</gene>
<dbReference type="InterPro" id="IPR036388">
    <property type="entry name" value="WH-like_DNA-bd_sf"/>
</dbReference>
<evidence type="ECO:0000256" key="5">
    <source>
        <dbReference type="ARBA" id="ARBA00023163"/>
    </source>
</evidence>
<evidence type="ECO:0000259" key="8">
    <source>
        <dbReference type="Pfam" id="PF08281"/>
    </source>
</evidence>
<dbReference type="InterPro" id="IPR013325">
    <property type="entry name" value="RNA_pol_sigma_r2"/>
</dbReference>
<evidence type="ECO:0000256" key="4">
    <source>
        <dbReference type="ARBA" id="ARBA00023125"/>
    </source>
</evidence>
<dbReference type="PANTHER" id="PTHR43133:SF52">
    <property type="entry name" value="ECF RNA POLYMERASE SIGMA FACTOR SIGL"/>
    <property type="match status" value="1"/>
</dbReference>
<dbReference type="PANTHER" id="PTHR43133">
    <property type="entry name" value="RNA POLYMERASE ECF-TYPE SIGMA FACTO"/>
    <property type="match status" value="1"/>
</dbReference>
<dbReference type="SUPFAM" id="SSF88659">
    <property type="entry name" value="Sigma3 and sigma4 domains of RNA polymerase sigma factors"/>
    <property type="match status" value="1"/>
</dbReference>
<dbReference type="InterPro" id="IPR013249">
    <property type="entry name" value="RNA_pol_sigma70_r4_t2"/>
</dbReference>
<dbReference type="GO" id="GO:0016987">
    <property type="term" value="F:sigma factor activity"/>
    <property type="evidence" value="ECO:0007669"/>
    <property type="project" value="UniProtKB-KW"/>
</dbReference>
<feature type="domain" description="RNA polymerase sigma factor 70 region 4 type 2" evidence="8">
    <location>
        <begin position="103"/>
        <end position="153"/>
    </location>
</feature>
<dbReference type="OrthoDB" id="9795666at2"/>
<comment type="similarity">
    <text evidence="1 6">Belongs to the sigma-70 factor family. ECF subfamily.</text>
</comment>